<organism evidence="1 2">
    <name type="scientific">Leptolyngbya boryana NIES-2135</name>
    <dbReference type="NCBI Taxonomy" id="1973484"/>
    <lineage>
        <taxon>Bacteria</taxon>
        <taxon>Bacillati</taxon>
        <taxon>Cyanobacteriota</taxon>
        <taxon>Cyanophyceae</taxon>
        <taxon>Leptolyngbyales</taxon>
        <taxon>Leptolyngbyaceae</taxon>
        <taxon>Leptolyngbya group</taxon>
        <taxon>Leptolyngbya</taxon>
    </lineage>
</organism>
<accession>A0A1Z4JM60</accession>
<gene>
    <name evidence="1" type="ORF">NIES2135_46340</name>
</gene>
<protein>
    <submittedName>
        <fullName evidence="1">Uncharacterized protein</fullName>
    </submittedName>
</protein>
<dbReference type="Proteomes" id="UP000217895">
    <property type="component" value="Chromosome"/>
</dbReference>
<proteinExistence type="predicted"/>
<keyword evidence="2" id="KW-1185">Reference proteome</keyword>
<evidence type="ECO:0000313" key="2">
    <source>
        <dbReference type="Proteomes" id="UP000217895"/>
    </source>
</evidence>
<dbReference type="AlphaFoldDB" id="A0A1Z4JM60"/>
<evidence type="ECO:0000313" key="1">
    <source>
        <dbReference type="EMBL" id="BAY57763.1"/>
    </source>
</evidence>
<reference evidence="1 2" key="1">
    <citation type="submission" date="2017-06" db="EMBL/GenBank/DDBJ databases">
        <title>Genome sequencing of cyanobaciteial culture collection at National Institute for Environmental Studies (NIES).</title>
        <authorList>
            <person name="Hirose Y."/>
            <person name="Shimura Y."/>
            <person name="Fujisawa T."/>
            <person name="Nakamura Y."/>
            <person name="Kawachi M."/>
        </authorList>
    </citation>
    <scope>NUCLEOTIDE SEQUENCE [LARGE SCALE GENOMIC DNA]</scope>
    <source>
        <strain evidence="1 2">NIES-2135</strain>
    </source>
</reference>
<sequence length="277" mass="31978">MPLPNNFSPAEHLQDTIRRTYNPEVREWFSDITTDDPDISTPRASLRTACTHAELDTMDMTLSRMLLFDMLIKQRWNQGIASSDRDLNYRVLRRTRPQVTLYFLEDLEDVEPGYDAVSGEISFRLMTQTSTTFSNSEALALANKIKTEFGTGQGFIWRKGKELCSYTDWDKGYQLQLLTRNETDARTLVGKVLDLQSHTPDWEFFNRIENGSPSEAFPTIPPRETILGKSRRLPRRRPIAEVRFQYATVKLAGLAKPVYLFDRSGRYDNALVTSYRT</sequence>
<dbReference type="EMBL" id="AP018203">
    <property type="protein sequence ID" value="BAY57763.1"/>
    <property type="molecule type" value="Genomic_DNA"/>
</dbReference>
<name>A0A1Z4JM60_LEPBY</name>